<evidence type="ECO:0008006" key="4">
    <source>
        <dbReference type="Google" id="ProtNLM"/>
    </source>
</evidence>
<evidence type="ECO:0000313" key="2">
    <source>
        <dbReference type="EMBL" id="MBG6135081.1"/>
    </source>
</evidence>
<reference evidence="2" key="1">
    <citation type="submission" date="2020-11" db="EMBL/GenBank/DDBJ databases">
        <title>Sequencing the genomes of 1000 actinobacteria strains.</title>
        <authorList>
            <person name="Klenk H.-P."/>
        </authorList>
    </citation>
    <scope>NUCLEOTIDE SEQUENCE</scope>
    <source>
        <strain evidence="2">DSM 45356</strain>
    </source>
</reference>
<name>A0A8J7KJ41_9ACTN</name>
<accession>A0A8J7KJ41</accession>
<dbReference type="InterPro" id="IPR029052">
    <property type="entry name" value="Metallo-depent_PP-like"/>
</dbReference>
<gene>
    <name evidence="2" type="ORF">IW245_001275</name>
</gene>
<evidence type="ECO:0000313" key="3">
    <source>
        <dbReference type="Proteomes" id="UP000622552"/>
    </source>
</evidence>
<keyword evidence="1" id="KW-0732">Signal</keyword>
<proteinExistence type="predicted"/>
<dbReference type="RefSeq" id="WP_197002240.1">
    <property type="nucleotide sequence ID" value="NZ_BONS01000004.1"/>
</dbReference>
<feature type="chain" id="PRO_5035276374" description="Calcineurin-like phosphoesterase family protein" evidence="1">
    <location>
        <begin position="28"/>
        <end position="342"/>
    </location>
</feature>
<dbReference type="SUPFAM" id="SSF56300">
    <property type="entry name" value="Metallo-dependent phosphatases"/>
    <property type="match status" value="1"/>
</dbReference>
<dbReference type="Proteomes" id="UP000622552">
    <property type="component" value="Unassembled WGS sequence"/>
</dbReference>
<organism evidence="2 3">
    <name type="scientific">Longispora fulva</name>
    <dbReference type="NCBI Taxonomy" id="619741"/>
    <lineage>
        <taxon>Bacteria</taxon>
        <taxon>Bacillati</taxon>
        <taxon>Actinomycetota</taxon>
        <taxon>Actinomycetes</taxon>
        <taxon>Micromonosporales</taxon>
        <taxon>Micromonosporaceae</taxon>
        <taxon>Longispora</taxon>
    </lineage>
</organism>
<evidence type="ECO:0000256" key="1">
    <source>
        <dbReference type="SAM" id="SignalP"/>
    </source>
</evidence>
<dbReference type="AlphaFoldDB" id="A0A8J7KJ41"/>
<protein>
    <recommendedName>
        <fullName evidence="4">Calcineurin-like phosphoesterase family protein</fullName>
    </recommendedName>
</protein>
<dbReference type="EMBL" id="JADOUF010000001">
    <property type="protein sequence ID" value="MBG6135081.1"/>
    <property type="molecule type" value="Genomic_DNA"/>
</dbReference>
<comment type="caution">
    <text evidence="2">The sequence shown here is derived from an EMBL/GenBank/DDBJ whole genome shotgun (WGS) entry which is preliminary data.</text>
</comment>
<keyword evidence="3" id="KW-1185">Reference proteome</keyword>
<sequence>MFALRKVAIATGLAVAAVVGVAATGQAAPEDGAKLGWHKYTVGLFGDVNYGNGGRSEFAALADHINAANVNFSIYDGDLKNGKERCDNAMYADALARFNAMTKPVVVLPGDNDWTDCHRANNGAYDPIERLDYERSVFYSTPYSQGKKPMKIERQPAYPENNRFACGPVTYLGLNVQGSNDNFPHAGVDGEARPAAEIARQDAEHTARLAANIAWMHETFAQATARGDQGVVVVWQADPNFNNEGRLTDPRSYDGFTEIVAALRTEVLAFKGQVALVHGDSHYYKQDKPLTYDNGQVIGNFTRVETFGDLNSHWVSLTVDPHNPDLFTFAPQIVPANVHDRK</sequence>
<feature type="signal peptide" evidence="1">
    <location>
        <begin position="1"/>
        <end position="27"/>
    </location>
</feature>